<name>A0ABS1E4C1_9GAMM</name>
<comment type="caution">
    <text evidence="2">The sequence shown here is derived from an EMBL/GenBank/DDBJ whole genome shotgun (WGS) entry which is preliminary data.</text>
</comment>
<organism evidence="2 3">
    <name type="scientific">Halorhodospira neutriphila</name>
    <dbReference type="NCBI Taxonomy" id="168379"/>
    <lineage>
        <taxon>Bacteria</taxon>
        <taxon>Pseudomonadati</taxon>
        <taxon>Pseudomonadota</taxon>
        <taxon>Gammaproteobacteria</taxon>
        <taxon>Chromatiales</taxon>
        <taxon>Ectothiorhodospiraceae</taxon>
        <taxon>Halorhodospira</taxon>
    </lineage>
</organism>
<dbReference type="SUPFAM" id="SSF101738">
    <property type="entry name" value="SspB-like"/>
    <property type="match status" value="1"/>
</dbReference>
<dbReference type="PIRSF" id="PIRSF005276">
    <property type="entry name" value="SspB"/>
    <property type="match status" value="1"/>
</dbReference>
<evidence type="ECO:0000313" key="2">
    <source>
        <dbReference type="EMBL" id="MBK1726591.1"/>
    </source>
</evidence>
<dbReference type="Proteomes" id="UP000738126">
    <property type="component" value="Unassembled WGS sequence"/>
</dbReference>
<dbReference type="InterPro" id="IPR007481">
    <property type="entry name" value="SspB"/>
</dbReference>
<dbReference type="GO" id="GO:0008233">
    <property type="term" value="F:peptidase activity"/>
    <property type="evidence" value="ECO:0007669"/>
    <property type="project" value="UniProtKB-KW"/>
</dbReference>
<feature type="region of interest" description="Disordered" evidence="1">
    <location>
        <begin position="98"/>
        <end position="137"/>
    </location>
</feature>
<dbReference type="EMBL" id="NRSH01000052">
    <property type="protein sequence ID" value="MBK1726591.1"/>
    <property type="molecule type" value="Genomic_DNA"/>
</dbReference>
<dbReference type="RefSeq" id="WP_200257913.1">
    <property type="nucleotide sequence ID" value="NZ_NRSH01000052.1"/>
</dbReference>
<dbReference type="NCBIfam" id="NF008769">
    <property type="entry name" value="PRK11798.2-5"/>
    <property type="match status" value="1"/>
</dbReference>
<protein>
    <submittedName>
        <fullName evidence="2">ClpXP protease specificity-enhancing factor</fullName>
    </submittedName>
</protein>
<sequence>MTSTRPYLIRALYEWIADNGYTPYLLVDASRPDVDAPLEYAEEERLVLNVAPRAVQGLRMGNDWIDFSARFGGVARSVTVPVSAVLAIYARENGQGMIFGEAEEAGEEPEAQQEPDSDEPSPGTGGGGGRPHLRVVK</sequence>
<dbReference type="Gene3D" id="2.30.30.220">
    <property type="entry name" value="SspB-like"/>
    <property type="match status" value="1"/>
</dbReference>
<evidence type="ECO:0000256" key="1">
    <source>
        <dbReference type="SAM" id="MobiDB-lite"/>
    </source>
</evidence>
<dbReference type="GO" id="GO:0006508">
    <property type="term" value="P:proteolysis"/>
    <property type="evidence" value="ECO:0007669"/>
    <property type="project" value="UniProtKB-KW"/>
</dbReference>
<gene>
    <name evidence="2" type="ORF">CKO13_06040</name>
</gene>
<keyword evidence="2" id="KW-0378">Hydrolase</keyword>
<dbReference type="PANTHER" id="PTHR37486">
    <property type="entry name" value="STRINGENT STARVATION PROTEIN B"/>
    <property type="match status" value="1"/>
</dbReference>
<proteinExistence type="predicted"/>
<feature type="compositionally biased region" description="Acidic residues" evidence="1">
    <location>
        <begin position="101"/>
        <end position="119"/>
    </location>
</feature>
<keyword evidence="3" id="KW-1185">Reference proteome</keyword>
<evidence type="ECO:0000313" key="3">
    <source>
        <dbReference type="Proteomes" id="UP000738126"/>
    </source>
</evidence>
<dbReference type="Pfam" id="PF04386">
    <property type="entry name" value="SspB"/>
    <property type="match status" value="1"/>
</dbReference>
<dbReference type="PANTHER" id="PTHR37486:SF1">
    <property type="entry name" value="STRINGENT STARVATION PROTEIN B"/>
    <property type="match status" value="1"/>
</dbReference>
<keyword evidence="2" id="KW-0645">Protease</keyword>
<reference evidence="2 3" key="1">
    <citation type="journal article" date="2020" name="Microorganisms">
        <title>Osmotic Adaptation and Compatible Solute Biosynthesis of Phototrophic Bacteria as Revealed from Genome Analyses.</title>
        <authorList>
            <person name="Imhoff J.F."/>
            <person name="Rahn T."/>
            <person name="Kunzel S."/>
            <person name="Keller A."/>
            <person name="Neulinger S.C."/>
        </authorList>
    </citation>
    <scope>NUCLEOTIDE SEQUENCE [LARGE SCALE GENOMIC DNA]</scope>
    <source>
        <strain evidence="2 3">DSM 15116</strain>
    </source>
</reference>
<dbReference type="InterPro" id="IPR036760">
    <property type="entry name" value="SspB-like_sf"/>
</dbReference>
<accession>A0ABS1E4C1</accession>